<dbReference type="PANTHER" id="PTHR24559:SF444">
    <property type="entry name" value="REVERSE TRANSCRIPTASE DOMAIN-CONTAINING PROTEIN"/>
    <property type="match status" value="1"/>
</dbReference>
<name>A0ABQ5HZT5_9ASTR</name>
<comment type="caution">
    <text evidence="1">The sequence shown here is derived from an EMBL/GenBank/DDBJ whole genome shotgun (WGS) entry which is preliminary data.</text>
</comment>
<sequence>GSIGITLVLRFRVSHISNSWSNACCKSPYQLAPTEMQELSNQLKKLQVKGFTRPSYSPWGAPMLFVKKKDGYFHLQSGYHQLRVHEADNPKTAFKTRYRHFEFTFMPFGLTNAPVSKEEHEIHLKLILELLEKEKLYGKFSKCEFWLQEVCFLGHVVNSEGIYMDPKKIEVKIAKPLTLLTQKDKKFKWGEEQEEAFQTLKDQFCDTPILLLLKGPDDFVVYCIKAKIMKAQGEASKDFNTPAEMLQGLDKKLKSKDYRGLYFVDRI</sequence>
<dbReference type="Proteomes" id="UP001151760">
    <property type="component" value="Unassembled WGS sequence"/>
</dbReference>
<reference evidence="1" key="1">
    <citation type="journal article" date="2022" name="Int. J. Mol. Sci.">
        <title>Draft Genome of Tanacetum Coccineum: Genomic Comparison of Closely Related Tanacetum-Family Plants.</title>
        <authorList>
            <person name="Yamashiro T."/>
            <person name="Shiraishi A."/>
            <person name="Nakayama K."/>
            <person name="Satake H."/>
        </authorList>
    </citation>
    <scope>NUCLEOTIDE SEQUENCE</scope>
</reference>
<dbReference type="Gene3D" id="3.30.70.270">
    <property type="match status" value="2"/>
</dbReference>
<evidence type="ECO:0000313" key="1">
    <source>
        <dbReference type="EMBL" id="GJT92647.1"/>
    </source>
</evidence>
<dbReference type="Gene3D" id="3.10.10.10">
    <property type="entry name" value="HIV Type 1 Reverse Transcriptase, subunit A, domain 1"/>
    <property type="match status" value="2"/>
</dbReference>
<dbReference type="SUPFAM" id="SSF56672">
    <property type="entry name" value="DNA/RNA polymerases"/>
    <property type="match status" value="1"/>
</dbReference>
<proteinExistence type="predicted"/>
<dbReference type="CDD" id="cd01647">
    <property type="entry name" value="RT_LTR"/>
    <property type="match status" value="1"/>
</dbReference>
<keyword evidence="2" id="KW-1185">Reference proteome</keyword>
<organism evidence="1 2">
    <name type="scientific">Tanacetum coccineum</name>
    <dbReference type="NCBI Taxonomy" id="301880"/>
    <lineage>
        <taxon>Eukaryota</taxon>
        <taxon>Viridiplantae</taxon>
        <taxon>Streptophyta</taxon>
        <taxon>Embryophyta</taxon>
        <taxon>Tracheophyta</taxon>
        <taxon>Spermatophyta</taxon>
        <taxon>Magnoliopsida</taxon>
        <taxon>eudicotyledons</taxon>
        <taxon>Gunneridae</taxon>
        <taxon>Pentapetalae</taxon>
        <taxon>asterids</taxon>
        <taxon>campanulids</taxon>
        <taxon>Asterales</taxon>
        <taxon>Asteraceae</taxon>
        <taxon>Asteroideae</taxon>
        <taxon>Anthemideae</taxon>
        <taxon>Anthemidinae</taxon>
        <taxon>Tanacetum</taxon>
    </lineage>
</organism>
<accession>A0ABQ5HZT5</accession>
<reference evidence="1" key="2">
    <citation type="submission" date="2022-01" db="EMBL/GenBank/DDBJ databases">
        <authorList>
            <person name="Yamashiro T."/>
            <person name="Shiraishi A."/>
            <person name="Satake H."/>
            <person name="Nakayama K."/>
        </authorList>
    </citation>
    <scope>NUCLEOTIDE SEQUENCE</scope>
</reference>
<gene>
    <name evidence="1" type="ORF">Tco_1081492</name>
</gene>
<feature type="non-terminal residue" evidence="1">
    <location>
        <position position="1"/>
    </location>
</feature>
<dbReference type="PANTHER" id="PTHR24559">
    <property type="entry name" value="TRANSPOSON TY3-I GAG-POL POLYPROTEIN"/>
    <property type="match status" value="1"/>
</dbReference>
<dbReference type="InterPro" id="IPR043128">
    <property type="entry name" value="Rev_trsase/Diguanyl_cyclase"/>
</dbReference>
<protein>
    <recommendedName>
        <fullName evidence="3">Reverse transcriptase domain-containing protein</fullName>
    </recommendedName>
</protein>
<dbReference type="EMBL" id="BQNB010020130">
    <property type="protein sequence ID" value="GJT92647.1"/>
    <property type="molecule type" value="Genomic_DNA"/>
</dbReference>
<dbReference type="InterPro" id="IPR053134">
    <property type="entry name" value="RNA-dir_DNA_polymerase"/>
</dbReference>
<dbReference type="InterPro" id="IPR043502">
    <property type="entry name" value="DNA/RNA_pol_sf"/>
</dbReference>
<evidence type="ECO:0008006" key="3">
    <source>
        <dbReference type="Google" id="ProtNLM"/>
    </source>
</evidence>
<evidence type="ECO:0000313" key="2">
    <source>
        <dbReference type="Proteomes" id="UP001151760"/>
    </source>
</evidence>